<dbReference type="EMBL" id="UINC01004536">
    <property type="protein sequence ID" value="SVA15045.1"/>
    <property type="molecule type" value="Genomic_DNA"/>
</dbReference>
<organism evidence="1">
    <name type="scientific">marine metagenome</name>
    <dbReference type="NCBI Taxonomy" id="408172"/>
    <lineage>
        <taxon>unclassified sequences</taxon>
        <taxon>metagenomes</taxon>
        <taxon>ecological metagenomes</taxon>
    </lineage>
</organism>
<name>A0A381TFX7_9ZZZZ</name>
<proteinExistence type="predicted"/>
<evidence type="ECO:0000313" key="1">
    <source>
        <dbReference type="EMBL" id="SVA15045.1"/>
    </source>
</evidence>
<protein>
    <submittedName>
        <fullName evidence="1">Uncharacterized protein</fullName>
    </submittedName>
</protein>
<sequence length="42" mass="5317">MYFIICKSIKQKWWDVFVKIYLIKWYTVVFVTDLKHRKTFSN</sequence>
<reference evidence="1" key="1">
    <citation type="submission" date="2018-05" db="EMBL/GenBank/DDBJ databases">
        <authorList>
            <person name="Lanie J.A."/>
            <person name="Ng W.-L."/>
            <person name="Kazmierczak K.M."/>
            <person name="Andrzejewski T.M."/>
            <person name="Davidsen T.M."/>
            <person name="Wayne K.J."/>
            <person name="Tettelin H."/>
            <person name="Glass J.I."/>
            <person name="Rusch D."/>
            <person name="Podicherti R."/>
            <person name="Tsui H.-C.T."/>
            <person name="Winkler M.E."/>
        </authorList>
    </citation>
    <scope>NUCLEOTIDE SEQUENCE</scope>
</reference>
<gene>
    <name evidence="1" type="ORF">METZ01_LOCUS67899</name>
</gene>
<dbReference type="AlphaFoldDB" id="A0A381TFX7"/>
<accession>A0A381TFX7</accession>